<keyword evidence="2" id="KW-1185">Reference proteome</keyword>
<gene>
    <name evidence="1" type="ORF">HID58_032818</name>
</gene>
<sequence>MSYLGDVAFSVYHGGYWVKLYNGEFTYFGGEMKSIESKPEEIFIRLSNEFSDGLSGQNLWYKMPFEDLKERKSFCIGDESFEKMCEAARWVKFVDLFLVNPNGSAVDDKHCFWNLFDV</sequence>
<dbReference type="Proteomes" id="UP000824890">
    <property type="component" value="Unassembled WGS sequence"/>
</dbReference>
<comment type="caution">
    <text evidence="1">The sequence shown here is derived from an EMBL/GenBank/DDBJ whole genome shotgun (WGS) entry which is preliminary data.</text>
</comment>
<evidence type="ECO:0000313" key="1">
    <source>
        <dbReference type="EMBL" id="KAH0909497.1"/>
    </source>
</evidence>
<proteinExistence type="predicted"/>
<reference evidence="1 2" key="1">
    <citation type="submission" date="2021-05" db="EMBL/GenBank/DDBJ databases">
        <title>Genome Assembly of Synthetic Allotetraploid Brassica napus Reveals Homoeologous Exchanges between Subgenomes.</title>
        <authorList>
            <person name="Davis J.T."/>
        </authorList>
    </citation>
    <scope>NUCLEOTIDE SEQUENCE [LARGE SCALE GENOMIC DNA]</scope>
    <source>
        <strain evidence="2">cv. Da-Ae</strain>
        <tissue evidence="1">Seedling</tissue>
    </source>
</reference>
<dbReference type="EMBL" id="JAGKQM010000009">
    <property type="protein sequence ID" value="KAH0909497.1"/>
    <property type="molecule type" value="Genomic_DNA"/>
</dbReference>
<accession>A0ABQ8BXE7</accession>
<name>A0ABQ8BXE7_BRANA</name>
<evidence type="ECO:0000313" key="2">
    <source>
        <dbReference type="Proteomes" id="UP000824890"/>
    </source>
</evidence>
<protein>
    <submittedName>
        <fullName evidence="1">Uncharacterized protein</fullName>
    </submittedName>
</protein>
<organism evidence="1 2">
    <name type="scientific">Brassica napus</name>
    <name type="common">Rape</name>
    <dbReference type="NCBI Taxonomy" id="3708"/>
    <lineage>
        <taxon>Eukaryota</taxon>
        <taxon>Viridiplantae</taxon>
        <taxon>Streptophyta</taxon>
        <taxon>Embryophyta</taxon>
        <taxon>Tracheophyta</taxon>
        <taxon>Spermatophyta</taxon>
        <taxon>Magnoliopsida</taxon>
        <taxon>eudicotyledons</taxon>
        <taxon>Gunneridae</taxon>
        <taxon>Pentapetalae</taxon>
        <taxon>rosids</taxon>
        <taxon>malvids</taxon>
        <taxon>Brassicales</taxon>
        <taxon>Brassicaceae</taxon>
        <taxon>Brassiceae</taxon>
        <taxon>Brassica</taxon>
    </lineage>
</organism>